<name>A0A2G6MTT7_9BACT</name>
<dbReference type="GO" id="GO:0004222">
    <property type="term" value="F:metalloendopeptidase activity"/>
    <property type="evidence" value="ECO:0007669"/>
    <property type="project" value="InterPro"/>
</dbReference>
<comment type="similarity">
    <text evidence="6">Belongs to the peptidase M48 family.</text>
</comment>
<gene>
    <name evidence="9" type="ORF">CSA25_02225</name>
</gene>
<evidence type="ECO:0000256" key="1">
    <source>
        <dbReference type="ARBA" id="ARBA00022670"/>
    </source>
</evidence>
<reference evidence="9 10" key="1">
    <citation type="submission" date="2017-10" db="EMBL/GenBank/DDBJ databases">
        <title>Novel microbial diversity and functional potential in the marine mammal oral microbiome.</title>
        <authorList>
            <person name="Dudek N.K."/>
            <person name="Sun C.L."/>
            <person name="Burstein D."/>
            <person name="Kantor R.S."/>
            <person name="Aliaga Goltsman D.S."/>
            <person name="Bik E.M."/>
            <person name="Thomas B.C."/>
            <person name="Banfield J.F."/>
            <person name="Relman D.A."/>
        </authorList>
    </citation>
    <scope>NUCLEOTIDE SEQUENCE [LARGE SCALE GENOMIC DNA]</scope>
    <source>
        <strain evidence="9">DOLJORAL78_47_202</strain>
    </source>
</reference>
<comment type="caution">
    <text evidence="9">The sequence shown here is derived from an EMBL/GenBank/DDBJ whole genome shotgun (WGS) entry which is preliminary data.</text>
</comment>
<evidence type="ECO:0000313" key="9">
    <source>
        <dbReference type="EMBL" id="PIE63029.1"/>
    </source>
</evidence>
<dbReference type="InterPro" id="IPR001915">
    <property type="entry name" value="Peptidase_M48"/>
</dbReference>
<keyword evidence="7" id="KW-1133">Transmembrane helix</keyword>
<keyword evidence="5 6" id="KW-0482">Metalloprotease</keyword>
<protein>
    <recommendedName>
        <fullName evidence="8">Peptidase M48 domain-containing protein</fullName>
    </recommendedName>
</protein>
<keyword evidence="3 6" id="KW-0378">Hydrolase</keyword>
<sequence>MDYKSALPKNNDNISHDSPVKEALVMFSGVIAFFLIAYFILGLLVDWAVIRISPEMEAVIFSGFQVSPDLDRLSELNLPQIRRILSHHQGTPTDAYWLYVSAGVTPGWLKRQVDGRFYFDHGPKANALALAGGIIVVFSGIFDMVRSEYGIAFVLAHELGHFKHGDHLRSMGPQHCTYSNFCPFNRSRFKYYPADGTRCTSDPGPVFQTAGSHGRCPGPGITGLLLWPCRRCH</sequence>
<feature type="transmembrane region" description="Helical" evidence="7">
    <location>
        <begin position="23"/>
        <end position="45"/>
    </location>
</feature>
<keyword evidence="7" id="KW-0472">Membrane</keyword>
<dbReference type="AlphaFoldDB" id="A0A2G6MTT7"/>
<comment type="cofactor">
    <cofactor evidence="6">
        <name>Zn(2+)</name>
        <dbReference type="ChEBI" id="CHEBI:29105"/>
    </cofactor>
    <text evidence="6">Binds 1 zinc ion per subunit.</text>
</comment>
<keyword evidence="2" id="KW-0479">Metal-binding</keyword>
<organism evidence="9 10">
    <name type="scientific">Desulfobacter postgatei</name>
    <dbReference type="NCBI Taxonomy" id="2293"/>
    <lineage>
        <taxon>Bacteria</taxon>
        <taxon>Pseudomonadati</taxon>
        <taxon>Thermodesulfobacteriota</taxon>
        <taxon>Desulfobacteria</taxon>
        <taxon>Desulfobacterales</taxon>
        <taxon>Desulfobacteraceae</taxon>
        <taxon>Desulfobacter</taxon>
    </lineage>
</organism>
<evidence type="ECO:0000256" key="4">
    <source>
        <dbReference type="ARBA" id="ARBA00022833"/>
    </source>
</evidence>
<dbReference type="EMBL" id="PDTI01000020">
    <property type="protein sequence ID" value="PIE63029.1"/>
    <property type="molecule type" value="Genomic_DNA"/>
</dbReference>
<evidence type="ECO:0000256" key="6">
    <source>
        <dbReference type="RuleBase" id="RU003983"/>
    </source>
</evidence>
<accession>A0A2G6MTT7</accession>
<evidence type="ECO:0000256" key="2">
    <source>
        <dbReference type="ARBA" id="ARBA00022723"/>
    </source>
</evidence>
<dbReference type="Pfam" id="PF01435">
    <property type="entry name" value="Peptidase_M48"/>
    <property type="match status" value="1"/>
</dbReference>
<evidence type="ECO:0000256" key="3">
    <source>
        <dbReference type="ARBA" id="ARBA00022801"/>
    </source>
</evidence>
<dbReference type="GO" id="GO:0046872">
    <property type="term" value="F:metal ion binding"/>
    <property type="evidence" value="ECO:0007669"/>
    <property type="project" value="UniProtKB-KW"/>
</dbReference>
<feature type="domain" description="Peptidase M48" evidence="8">
    <location>
        <begin position="120"/>
        <end position="173"/>
    </location>
</feature>
<evidence type="ECO:0000313" key="10">
    <source>
        <dbReference type="Proteomes" id="UP000231203"/>
    </source>
</evidence>
<proteinExistence type="inferred from homology"/>
<evidence type="ECO:0000256" key="7">
    <source>
        <dbReference type="SAM" id="Phobius"/>
    </source>
</evidence>
<evidence type="ECO:0000256" key="5">
    <source>
        <dbReference type="ARBA" id="ARBA00023049"/>
    </source>
</evidence>
<dbReference type="PANTHER" id="PTHR22726">
    <property type="entry name" value="METALLOENDOPEPTIDASE OMA1"/>
    <property type="match status" value="1"/>
</dbReference>
<dbReference type="PANTHER" id="PTHR22726:SF1">
    <property type="entry name" value="METALLOENDOPEPTIDASE OMA1, MITOCHONDRIAL"/>
    <property type="match status" value="1"/>
</dbReference>
<dbReference type="GO" id="GO:0016020">
    <property type="term" value="C:membrane"/>
    <property type="evidence" value="ECO:0007669"/>
    <property type="project" value="TreeGrafter"/>
</dbReference>
<dbReference type="Proteomes" id="UP000231203">
    <property type="component" value="Unassembled WGS sequence"/>
</dbReference>
<dbReference type="InterPro" id="IPR051156">
    <property type="entry name" value="Mito/Outer_Membr_Metalloprot"/>
</dbReference>
<keyword evidence="1 6" id="KW-0645">Protease</keyword>
<dbReference type="Gene3D" id="3.30.2010.10">
    <property type="entry name" value="Metalloproteases ('zincins'), catalytic domain"/>
    <property type="match status" value="1"/>
</dbReference>
<dbReference type="GO" id="GO:0051603">
    <property type="term" value="P:proteolysis involved in protein catabolic process"/>
    <property type="evidence" value="ECO:0007669"/>
    <property type="project" value="TreeGrafter"/>
</dbReference>
<keyword evidence="7" id="KW-0812">Transmembrane</keyword>
<keyword evidence="4 6" id="KW-0862">Zinc</keyword>
<evidence type="ECO:0000259" key="8">
    <source>
        <dbReference type="Pfam" id="PF01435"/>
    </source>
</evidence>